<evidence type="ECO:0000313" key="2">
    <source>
        <dbReference type="Proteomes" id="UP000307841"/>
    </source>
</evidence>
<comment type="caution">
    <text evidence="1">The sequence shown here is derived from an EMBL/GenBank/DDBJ whole genome shotgun (WGS) entry which is preliminary data.</text>
</comment>
<keyword evidence="2" id="KW-1185">Reference proteome</keyword>
<dbReference type="EMBL" id="SZNK01000001">
    <property type="protein sequence ID" value="TKI55197.1"/>
    <property type="molecule type" value="Genomic_DNA"/>
</dbReference>
<dbReference type="AlphaFoldDB" id="A0A4U2Y441"/>
<proteinExistence type="predicted"/>
<reference evidence="1 2" key="1">
    <citation type="submission" date="2019-04" db="EMBL/GenBank/DDBJ databases">
        <title>Whole genome sequencing of Brevibacillus sp. TGS2-1.</title>
        <authorList>
            <person name="Choi A."/>
        </authorList>
    </citation>
    <scope>NUCLEOTIDE SEQUENCE [LARGE SCALE GENOMIC DNA]</scope>
    <source>
        <strain evidence="1 2">TGS2-1</strain>
    </source>
</reference>
<sequence length="149" mass="16979">MKSSLKITILLCFTLVACTQNNDKQPIKIPVEISEVKTFLNDIQAEKPLGIQGNKMIVDGTPDALDELDKKMDELLPTLEPVEKVKLEKAQEQTSIMISFDHVYFYFPLNESKQEKLYLKISDDEIYELKGDVQKIKEVKSFAAKKGII</sequence>
<dbReference type="Proteomes" id="UP000307841">
    <property type="component" value="Unassembled WGS sequence"/>
</dbReference>
<gene>
    <name evidence="1" type="ORF">E8L90_06910</name>
</gene>
<name>A0A4U2Y441_9BACL</name>
<dbReference type="PROSITE" id="PS51257">
    <property type="entry name" value="PROKAR_LIPOPROTEIN"/>
    <property type="match status" value="1"/>
</dbReference>
<evidence type="ECO:0000313" key="1">
    <source>
        <dbReference type="EMBL" id="TKI55197.1"/>
    </source>
</evidence>
<evidence type="ECO:0008006" key="3">
    <source>
        <dbReference type="Google" id="ProtNLM"/>
    </source>
</evidence>
<protein>
    <recommendedName>
        <fullName evidence="3">Lipoprotein</fullName>
    </recommendedName>
</protein>
<accession>A0A4U2Y441</accession>
<organism evidence="1 2">
    <name type="scientific">Brevibacillus antibioticus</name>
    <dbReference type="NCBI Taxonomy" id="2570228"/>
    <lineage>
        <taxon>Bacteria</taxon>
        <taxon>Bacillati</taxon>
        <taxon>Bacillota</taxon>
        <taxon>Bacilli</taxon>
        <taxon>Bacillales</taxon>
        <taxon>Paenibacillaceae</taxon>
        <taxon>Brevibacillus</taxon>
    </lineage>
</organism>
<dbReference type="RefSeq" id="WP_162309062.1">
    <property type="nucleotide sequence ID" value="NZ_SZNK01000001.1"/>
</dbReference>